<name>A0A089ITN1_PAEDU</name>
<evidence type="ECO:0000313" key="2">
    <source>
        <dbReference type="EMBL" id="AIQ12344.1"/>
    </source>
</evidence>
<sequence length="197" mass="21675">MTQRTVGILLFNEVEVLDFAGPFEVFSITALSDSQKPFVVTTISQTGEMISARNGLKVTPDYSFENHPPIDILIVPGGYGAEEIEIHNPAVIQWIQEQTSKAEFTASVCTGAFLLAKAGILDGKEVTTHWMDIDLLEKEYPSVLVVRDVKFVDQGSLITSAGISAGIHMSLHLISRIYGKDIANQTAKRMEYDITIE</sequence>
<feature type="domain" description="DJ-1/PfpI" evidence="1">
    <location>
        <begin position="5"/>
        <end position="174"/>
    </location>
</feature>
<dbReference type="Pfam" id="PF01965">
    <property type="entry name" value="DJ-1_PfpI"/>
    <property type="match status" value="1"/>
</dbReference>
<dbReference type="CDD" id="cd03139">
    <property type="entry name" value="GATase1_PfpI_2"/>
    <property type="match status" value="1"/>
</dbReference>
<keyword evidence="3" id="KW-1185">Reference proteome</keyword>
<dbReference type="Gene3D" id="3.40.50.880">
    <property type="match status" value="1"/>
</dbReference>
<accession>A0A089ITN1</accession>
<evidence type="ECO:0000313" key="3">
    <source>
        <dbReference type="Proteomes" id="UP000029409"/>
    </source>
</evidence>
<dbReference type="InterPro" id="IPR029062">
    <property type="entry name" value="Class_I_gatase-like"/>
</dbReference>
<dbReference type="InterPro" id="IPR052158">
    <property type="entry name" value="INH-QAR"/>
</dbReference>
<dbReference type="InterPro" id="IPR002818">
    <property type="entry name" value="DJ-1/PfpI"/>
</dbReference>
<dbReference type="GO" id="GO:0006355">
    <property type="term" value="P:regulation of DNA-templated transcription"/>
    <property type="evidence" value="ECO:0007669"/>
    <property type="project" value="TreeGrafter"/>
</dbReference>
<dbReference type="STRING" id="44251.PDUR_10775"/>
<dbReference type="PANTHER" id="PTHR43130">
    <property type="entry name" value="ARAC-FAMILY TRANSCRIPTIONAL REGULATOR"/>
    <property type="match status" value="1"/>
</dbReference>
<dbReference type="Proteomes" id="UP000029409">
    <property type="component" value="Chromosome"/>
</dbReference>
<proteinExistence type="predicted"/>
<dbReference type="RefSeq" id="WP_042206203.1">
    <property type="nucleotide sequence ID" value="NZ_CP009288.1"/>
</dbReference>
<dbReference type="OrthoDB" id="6382410at2"/>
<dbReference type="PANTHER" id="PTHR43130:SF14">
    <property type="entry name" value="DJ-1_PFPI DOMAIN-CONTAINING PROTEIN"/>
    <property type="match status" value="1"/>
</dbReference>
<dbReference type="AlphaFoldDB" id="A0A089ITN1"/>
<gene>
    <name evidence="2" type="ORF">PDUR_10775</name>
</gene>
<dbReference type="KEGG" id="pdu:PDUR_10775"/>
<dbReference type="EMBL" id="CP009288">
    <property type="protein sequence ID" value="AIQ12344.1"/>
    <property type="molecule type" value="Genomic_DNA"/>
</dbReference>
<dbReference type="eggNOG" id="COG4977">
    <property type="taxonomic scope" value="Bacteria"/>
</dbReference>
<protein>
    <submittedName>
        <fullName evidence="2">AraC family transcriptional regulator</fullName>
    </submittedName>
</protein>
<reference evidence="2 3" key="1">
    <citation type="submission" date="2014-08" db="EMBL/GenBank/DDBJ databases">
        <title>Comparative genomics of the Paenibacillus odorifer group.</title>
        <authorList>
            <person name="den Bakker H.C."/>
            <person name="Tsai Y.-C."/>
            <person name="Martin N."/>
            <person name="Korlach J."/>
            <person name="Wiedmann M."/>
        </authorList>
    </citation>
    <scope>NUCLEOTIDE SEQUENCE [LARGE SCALE GENOMIC DNA]</scope>
    <source>
        <strain evidence="2 3">DSM 1735</strain>
    </source>
</reference>
<evidence type="ECO:0000259" key="1">
    <source>
        <dbReference type="Pfam" id="PF01965"/>
    </source>
</evidence>
<organism evidence="2 3">
    <name type="scientific">Paenibacillus durus</name>
    <name type="common">Paenibacillus azotofixans</name>
    <dbReference type="NCBI Taxonomy" id="44251"/>
    <lineage>
        <taxon>Bacteria</taxon>
        <taxon>Bacillati</taxon>
        <taxon>Bacillota</taxon>
        <taxon>Bacilli</taxon>
        <taxon>Bacillales</taxon>
        <taxon>Paenibacillaceae</taxon>
        <taxon>Paenibacillus</taxon>
    </lineage>
</organism>
<dbReference type="SUPFAM" id="SSF52317">
    <property type="entry name" value="Class I glutamine amidotransferase-like"/>
    <property type="match status" value="1"/>
</dbReference>